<feature type="binding site" evidence="9">
    <location>
        <begin position="40"/>
        <end position="41"/>
    </location>
    <ligand>
        <name>substrate</name>
    </ligand>
</feature>
<comment type="similarity">
    <text evidence="9">Belongs to the acetylglutamate kinase family. ArgB subfamily.</text>
</comment>
<evidence type="ECO:0000256" key="7">
    <source>
        <dbReference type="ARBA" id="ARBA00022840"/>
    </source>
</evidence>
<keyword evidence="12" id="KW-1185">Reference proteome</keyword>
<proteinExistence type="inferred from homology"/>
<dbReference type="GO" id="GO:0042450">
    <property type="term" value="P:L-arginine biosynthetic process via ornithine"/>
    <property type="evidence" value="ECO:0007669"/>
    <property type="project" value="UniProtKB-UniRule"/>
</dbReference>
<dbReference type="EC" id="2.7.2.8" evidence="9"/>
<evidence type="ECO:0000259" key="10">
    <source>
        <dbReference type="Pfam" id="PF00696"/>
    </source>
</evidence>
<keyword evidence="7 9" id="KW-0067">ATP-binding</keyword>
<name>A0A1H2TK02_9BACL</name>
<dbReference type="InterPro" id="IPR036393">
    <property type="entry name" value="AceGlu_kinase-like_sf"/>
</dbReference>
<feature type="binding site" evidence="9">
    <location>
        <position position="154"/>
    </location>
    <ligand>
        <name>substrate</name>
    </ligand>
</feature>
<dbReference type="OrthoDB" id="9803155at2"/>
<feature type="site" description="Transition state stabilizer" evidence="9">
    <location>
        <position position="214"/>
    </location>
</feature>
<keyword evidence="5 9" id="KW-0547">Nucleotide-binding</keyword>
<dbReference type="AlphaFoldDB" id="A0A1H2TK02"/>
<feature type="domain" description="Aspartate/glutamate/uridylate kinase" evidence="10">
    <location>
        <begin position="2"/>
        <end position="222"/>
    </location>
</feature>
<accession>A0A1H2TK02</accession>
<evidence type="ECO:0000256" key="3">
    <source>
        <dbReference type="ARBA" id="ARBA00022605"/>
    </source>
</evidence>
<comment type="pathway">
    <text evidence="1 9">Amino-acid biosynthesis; L-arginine biosynthesis; N(2)-acetyl-L-ornithine from L-glutamate: step 2/4.</text>
</comment>
<dbReference type="SUPFAM" id="SSF53633">
    <property type="entry name" value="Carbamate kinase-like"/>
    <property type="match status" value="1"/>
</dbReference>
<dbReference type="GO" id="GO:0005524">
    <property type="term" value="F:ATP binding"/>
    <property type="evidence" value="ECO:0007669"/>
    <property type="project" value="UniProtKB-UniRule"/>
</dbReference>
<gene>
    <name evidence="9" type="primary">argB</name>
    <name evidence="11" type="ORF">SAMN05444487_103162</name>
</gene>
<keyword evidence="2 9" id="KW-0055">Arginine biosynthesis</keyword>
<evidence type="ECO:0000256" key="1">
    <source>
        <dbReference type="ARBA" id="ARBA00004828"/>
    </source>
</evidence>
<dbReference type="EMBL" id="FNNQ01000003">
    <property type="protein sequence ID" value="SDW44283.1"/>
    <property type="molecule type" value="Genomic_DNA"/>
</dbReference>
<dbReference type="HAMAP" id="MF_00082">
    <property type="entry name" value="ArgB"/>
    <property type="match status" value="1"/>
</dbReference>
<dbReference type="InterPro" id="IPR001048">
    <property type="entry name" value="Asp/Glu/Uridylate_kinase"/>
</dbReference>
<comment type="catalytic activity">
    <reaction evidence="8 9">
        <text>N-acetyl-L-glutamate + ATP = N-acetyl-L-glutamyl 5-phosphate + ADP</text>
        <dbReference type="Rhea" id="RHEA:14629"/>
        <dbReference type="ChEBI" id="CHEBI:30616"/>
        <dbReference type="ChEBI" id="CHEBI:44337"/>
        <dbReference type="ChEBI" id="CHEBI:57936"/>
        <dbReference type="ChEBI" id="CHEBI:456216"/>
        <dbReference type="EC" id="2.7.2.8"/>
    </reaction>
</comment>
<dbReference type="Pfam" id="PF00696">
    <property type="entry name" value="AA_kinase"/>
    <property type="match status" value="1"/>
</dbReference>
<dbReference type="Gene3D" id="3.40.1160.10">
    <property type="entry name" value="Acetylglutamate kinase-like"/>
    <property type="match status" value="1"/>
</dbReference>
<comment type="function">
    <text evidence="9">Catalyzes the ATP-dependent phosphorylation of N-acetyl-L-glutamate.</text>
</comment>
<dbReference type="STRING" id="1048340.SAMN05444487_103162"/>
<dbReference type="PANTHER" id="PTHR23342">
    <property type="entry name" value="N-ACETYLGLUTAMATE SYNTHASE"/>
    <property type="match status" value="1"/>
</dbReference>
<dbReference type="GO" id="GO:0005737">
    <property type="term" value="C:cytoplasm"/>
    <property type="evidence" value="ECO:0007669"/>
    <property type="project" value="UniProtKB-SubCell"/>
</dbReference>
<evidence type="ECO:0000313" key="12">
    <source>
        <dbReference type="Proteomes" id="UP000198534"/>
    </source>
</evidence>
<evidence type="ECO:0000256" key="8">
    <source>
        <dbReference type="ARBA" id="ARBA00048141"/>
    </source>
</evidence>
<reference evidence="11 12" key="1">
    <citation type="submission" date="2016-10" db="EMBL/GenBank/DDBJ databases">
        <authorList>
            <person name="de Groot N.N."/>
        </authorList>
    </citation>
    <scope>NUCLEOTIDE SEQUENCE [LARGE SCALE GENOMIC DNA]</scope>
    <source>
        <strain evidence="11 12">DSM 45610</strain>
    </source>
</reference>
<dbReference type="InterPro" id="IPR004662">
    <property type="entry name" value="AcgluKinase_fam"/>
</dbReference>
<keyword evidence="6 9" id="KW-0418">Kinase</keyword>
<dbReference type="PIRSF" id="PIRSF000728">
    <property type="entry name" value="NAGK"/>
    <property type="match status" value="1"/>
</dbReference>
<evidence type="ECO:0000256" key="4">
    <source>
        <dbReference type="ARBA" id="ARBA00022679"/>
    </source>
</evidence>
<dbReference type="PANTHER" id="PTHR23342:SF0">
    <property type="entry name" value="N-ACETYLGLUTAMATE SYNTHASE, MITOCHONDRIAL"/>
    <property type="match status" value="1"/>
</dbReference>
<evidence type="ECO:0000256" key="2">
    <source>
        <dbReference type="ARBA" id="ARBA00022571"/>
    </source>
</evidence>
<keyword evidence="3 9" id="KW-0028">Amino-acid biosynthesis</keyword>
<dbReference type="UniPathway" id="UPA00068">
    <property type="reaction ID" value="UER00107"/>
</dbReference>
<keyword evidence="4 9" id="KW-0808">Transferase</keyword>
<organism evidence="11 12">
    <name type="scientific">Marininema mesophilum</name>
    <dbReference type="NCBI Taxonomy" id="1048340"/>
    <lineage>
        <taxon>Bacteria</taxon>
        <taxon>Bacillati</taxon>
        <taxon>Bacillota</taxon>
        <taxon>Bacilli</taxon>
        <taxon>Bacillales</taxon>
        <taxon>Thermoactinomycetaceae</taxon>
        <taxon>Marininema</taxon>
    </lineage>
</organism>
<feature type="site" description="Transition state stabilizer" evidence="9">
    <location>
        <position position="7"/>
    </location>
</feature>
<keyword evidence="9" id="KW-0963">Cytoplasm</keyword>
<dbReference type="RefSeq" id="WP_091736746.1">
    <property type="nucleotide sequence ID" value="NZ_FNNQ01000003.1"/>
</dbReference>
<feature type="binding site" evidence="9">
    <location>
        <position position="62"/>
    </location>
    <ligand>
        <name>substrate</name>
    </ligand>
</feature>
<evidence type="ECO:0000313" key="11">
    <source>
        <dbReference type="EMBL" id="SDW44283.1"/>
    </source>
</evidence>
<dbReference type="NCBIfam" id="TIGR00761">
    <property type="entry name" value="argB"/>
    <property type="match status" value="1"/>
</dbReference>
<dbReference type="FunFam" id="3.40.1160.10:FF:000004">
    <property type="entry name" value="Acetylglutamate kinase"/>
    <property type="match status" value="1"/>
</dbReference>
<dbReference type="Proteomes" id="UP000198534">
    <property type="component" value="Unassembled WGS sequence"/>
</dbReference>
<comment type="subcellular location">
    <subcellularLocation>
        <location evidence="9">Cytoplasm</location>
    </subcellularLocation>
</comment>
<dbReference type="InterPro" id="IPR037528">
    <property type="entry name" value="ArgB"/>
</dbReference>
<dbReference type="CDD" id="cd04238">
    <property type="entry name" value="AAK_NAGK-like"/>
    <property type="match status" value="1"/>
</dbReference>
<evidence type="ECO:0000256" key="6">
    <source>
        <dbReference type="ARBA" id="ARBA00022777"/>
    </source>
</evidence>
<sequence length="268" mass="28378">MKKVVIKIGGSVMEDLDASFFTECASLVNHGWWPIIVHGGGPSINRIQESLGQAPVFAKGLRVTDDACLETVEMVLGGSVNKTLVSRLQQAGAKAVGISGVDGPLLEVSQKDPELGWVGEVEDVHTQLLETLLAGGWLPVVASLGTDGCGHRFNVNADTAAGAIAGALHAERLMLVTDVPGVLDRQGSLLSEVTPGRIATMVKDKEIYGGMIPKVKAALTGLDYVQEVVITDGRQDYPFSRIEKGIPGGTRIVKEEKEDGLISNLSKK</sequence>
<protein>
    <recommendedName>
        <fullName evidence="9">Acetylglutamate kinase</fullName>
        <ecNumber evidence="9">2.7.2.8</ecNumber>
    </recommendedName>
    <alternativeName>
        <fullName evidence="9">N-acetyl-L-glutamate 5-phosphotransferase</fullName>
    </alternativeName>
    <alternativeName>
        <fullName evidence="9">NAG kinase</fullName>
        <shortName evidence="9">NAGK</shortName>
    </alternativeName>
</protein>
<dbReference type="GO" id="GO:0003991">
    <property type="term" value="F:acetylglutamate kinase activity"/>
    <property type="evidence" value="ECO:0007669"/>
    <property type="project" value="UniProtKB-UniRule"/>
</dbReference>
<evidence type="ECO:0000256" key="5">
    <source>
        <dbReference type="ARBA" id="ARBA00022741"/>
    </source>
</evidence>
<evidence type="ECO:0000256" key="9">
    <source>
        <dbReference type="HAMAP-Rule" id="MF_00082"/>
    </source>
</evidence>